<comment type="caution">
    <text evidence="1">The sequence shown here is derived from an EMBL/GenBank/DDBJ whole genome shotgun (WGS) entry which is preliminary data.</text>
</comment>
<dbReference type="EMBL" id="JAMKOV010000002">
    <property type="protein sequence ID" value="KAI8043747.1"/>
    <property type="molecule type" value="Genomic_DNA"/>
</dbReference>
<feature type="non-terminal residue" evidence="1">
    <location>
        <position position="1"/>
    </location>
</feature>
<reference evidence="1" key="1">
    <citation type="journal article" date="2023" name="Genome Biol. Evol.">
        <title>Long-read-based Genome Assembly of Drosophila gunungcola Reveals Fewer Chemosensory Genes in Flower-breeding Species.</title>
        <authorList>
            <person name="Negi A."/>
            <person name="Liao B.Y."/>
            <person name="Yeh S.D."/>
        </authorList>
    </citation>
    <scope>NUCLEOTIDE SEQUENCE</scope>
    <source>
        <strain evidence="1">Sukarami</strain>
    </source>
</reference>
<evidence type="ECO:0000313" key="1">
    <source>
        <dbReference type="EMBL" id="KAI8043747.1"/>
    </source>
</evidence>
<proteinExistence type="predicted"/>
<sequence>RALVVHVSSFRAPTITHTNFQQYRVQKYREVHRKEKEEPSYQSPVSSSSVFPEAEQWRWKKRQQRQLMQTNFVLRVRLNSTSLWRPFGYTFGYSHKT</sequence>
<accession>A0A9Q0BT83</accession>
<dbReference type="AlphaFoldDB" id="A0A9Q0BT83"/>
<protein>
    <submittedName>
        <fullName evidence="1">Uncharacterized protein</fullName>
    </submittedName>
</protein>
<gene>
    <name evidence="1" type="ORF">M5D96_005085</name>
</gene>
<name>A0A9Q0BT83_9MUSC</name>
<keyword evidence="2" id="KW-1185">Reference proteome</keyword>
<organism evidence="1 2">
    <name type="scientific">Drosophila gunungcola</name>
    <name type="common">fruit fly</name>
    <dbReference type="NCBI Taxonomy" id="103775"/>
    <lineage>
        <taxon>Eukaryota</taxon>
        <taxon>Metazoa</taxon>
        <taxon>Ecdysozoa</taxon>
        <taxon>Arthropoda</taxon>
        <taxon>Hexapoda</taxon>
        <taxon>Insecta</taxon>
        <taxon>Pterygota</taxon>
        <taxon>Neoptera</taxon>
        <taxon>Endopterygota</taxon>
        <taxon>Diptera</taxon>
        <taxon>Brachycera</taxon>
        <taxon>Muscomorpha</taxon>
        <taxon>Ephydroidea</taxon>
        <taxon>Drosophilidae</taxon>
        <taxon>Drosophila</taxon>
        <taxon>Sophophora</taxon>
    </lineage>
</organism>
<evidence type="ECO:0000313" key="2">
    <source>
        <dbReference type="Proteomes" id="UP001059596"/>
    </source>
</evidence>
<dbReference type="Proteomes" id="UP001059596">
    <property type="component" value="Unassembled WGS sequence"/>
</dbReference>